<dbReference type="InterPro" id="IPR015797">
    <property type="entry name" value="NUDIX_hydrolase-like_dom_sf"/>
</dbReference>
<dbReference type="Gene3D" id="3.90.79.10">
    <property type="entry name" value="Nucleoside Triphosphate Pyrophosphohydrolase"/>
    <property type="match status" value="1"/>
</dbReference>
<dbReference type="EMBL" id="AP018732">
    <property type="protein sequence ID" value="BBE41803.1"/>
    <property type="molecule type" value="Genomic_DNA"/>
</dbReference>
<proteinExistence type="predicted"/>
<dbReference type="CDD" id="cd03424">
    <property type="entry name" value="NUDIX_ADPRase_Nudt5_UGPPase_Nudt14"/>
    <property type="match status" value="1"/>
</dbReference>
<dbReference type="GO" id="GO:0005829">
    <property type="term" value="C:cytosol"/>
    <property type="evidence" value="ECO:0007669"/>
    <property type="project" value="TreeGrafter"/>
</dbReference>
<dbReference type="GO" id="GO:0019693">
    <property type="term" value="P:ribose phosphate metabolic process"/>
    <property type="evidence" value="ECO:0007669"/>
    <property type="project" value="TreeGrafter"/>
</dbReference>
<evidence type="ECO:0000313" key="4">
    <source>
        <dbReference type="EMBL" id="BBE41803.1"/>
    </source>
</evidence>
<dbReference type="PRINTS" id="PR00502">
    <property type="entry name" value="NUDIXFAMILY"/>
</dbReference>
<dbReference type="PROSITE" id="PS00893">
    <property type="entry name" value="NUDIX_BOX"/>
    <property type="match status" value="1"/>
</dbReference>
<name>A0A4P2VEF6_9ARCH</name>
<dbReference type="KEGG" id="ccai:NAS2_0413"/>
<evidence type="ECO:0000259" key="3">
    <source>
        <dbReference type="PROSITE" id="PS51462"/>
    </source>
</evidence>
<dbReference type="OrthoDB" id="104705at2157"/>
<dbReference type="PROSITE" id="PS51462">
    <property type="entry name" value="NUDIX"/>
    <property type="match status" value="1"/>
</dbReference>
<dbReference type="RefSeq" id="WP_174448106.1">
    <property type="nucleotide sequence ID" value="NZ_AP018732.1"/>
</dbReference>
<dbReference type="GeneID" id="55584231"/>
<accession>A0A4P2VEF6</accession>
<reference evidence="4 5" key="1">
    <citation type="journal article" date="2019" name="ISME J.">
        <title>Isolation and characterization of a thermophilic sulfur- and iron-reducing thaumarchaeote from a terrestrial acidic hot spring.</title>
        <authorList>
            <person name="Kato S."/>
            <person name="Itoh T."/>
            <person name="Yuki M."/>
            <person name="Nagamori M."/>
            <person name="Ohnishi M."/>
            <person name="Uematsu K."/>
            <person name="Suzuki K."/>
            <person name="Takashina T."/>
            <person name="Ohkuma M."/>
        </authorList>
    </citation>
    <scope>NUCLEOTIDE SEQUENCE [LARGE SCALE GENOMIC DNA]</scope>
    <source>
        <strain evidence="4 5">NAS-02</strain>
    </source>
</reference>
<dbReference type="InterPro" id="IPR000086">
    <property type="entry name" value="NUDIX_hydrolase_dom"/>
</dbReference>
<dbReference type="PANTHER" id="PTHR11839">
    <property type="entry name" value="UDP/ADP-SUGAR PYROPHOSPHATASE"/>
    <property type="match status" value="1"/>
</dbReference>
<organism evidence="4 5">
    <name type="scientific">Conexivisphaera calida</name>
    <dbReference type="NCBI Taxonomy" id="1874277"/>
    <lineage>
        <taxon>Archaea</taxon>
        <taxon>Nitrososphaerota</taxon>
        <taxon>Conexivisphaeria</taxon>
        <taxon>Conexivisphaerales</taxon>
        <taxon>Conexivisphaeraceae</taxon>
        <taxon>Conexivisphaera</taxon>
    </lineage>
</organism>
<dbReference type="Pfam" id="PF00293">
    <property type="entry name" value="NUDIX"/>
    <property type="match status" value="1"/>
</dbReference>
<evidence type="ECO:0000256" key="2">
    <source>
        <dbReference type="ARBA" id="ARBA00022801"/>
    </source>
</evidence>
<sequence>MELVRSEHIFSGRIFSVRRDVLRTPGGEIVRDVVEHPGAVAFLPELPDGSVVLVEQYRHAIGGKLLEAPAGTLEPGESPEECARRELVEETGYEPGDLEYLGEVFLAPGYSTERIRLYRIKVSVRGEPRPEPDEDITVIRMPFEELLARASSGEIRDAKTVALALMVAARRGLLGQRSGANLKP</sequence>
<feature type="domain" description="Nudix hydrolase" evidence="3">
    <location>
        <begin position="34"/>
        <end position="163"/>
    </location>
</feature>
<dbReference type="PANTHER" id="PTHR11839:SF18">
    <property type="entry name" value="NUDIX HYDROLASE DOMAIN-CONTAINING PROTEIN"/>
    <property type="match status" value="1"/>
</dbReference>
<protein>
    <submittedName>
        <fullName evidence="4">ADP-ribose pyrophosphatase</fullName>
        <ecNumber evidence="4">3.6.1.13</ecNumber>
    </submittedName>
</protein>
<dbReference type="GO" id="GO:0047631">
    <property type="term" value="F:ADP-ribose diphosphatase activity"/>
    <property type="evidence" value="ECO:0007669"/>
    <property type="project" value="UniProtKB-EC"/>
</dbReference>
<evidence type="ECO:0000256" key="1">
    <source>
        <dbReference type="ARBA" id="ARBA00001946"/>
    </source>
</evidence>
<keyword evidence="2 4" id="KW-0378">Hydrolase</keyword>
<dbReference type="EC" id="3.6.1.13" evidence="4"/>
<dbReference type="GO" id="GO:0006753">
    <property type="term" value="P:nucleoside phosphate metabolic process"/>
    <property type="evidence" value="ECO:0007669"/>
    <property type="project" value="TreeGrafter"/>
</dbReference>
<dbReference type="InterPro" id="IPR020084">
    <property type="entry name" value="NUDIX_hydrolase_CS"/>
</dbReference>
<dbReference type="AlphaFoldDB" id="A0A4P2VEF6"/>
<dbReference type="SUPFAM" id="SSF55811">
    <property type="entry name" value="Nudix"/>
    <property type="match status" value="1"/>
</dbReference>
<gene>
    <name evidence="4" type="ORF">NAS2_0413</name>
</gene>
<evidence type="ECO:0000313" key="5">
    <source>
        <dbReference type="Proteomes" id="UP000509448"/>
    </source>
</evidence>
<keyword evidence="5" id="KW-1185">Reference proteome</keyword>
<comment type="cofactor">
    <cofactor evidence="1">
        <name>Mg(2+)</name>
        <dbReference type="ChEBI" id="CHEBI:18420"/>
    </cofactor>
</comment>
<dbReference type="Proteomes" id="UP000509448">
    <property type="component" value="Chromosome"/>
</dbReference>
<dbReference type="InterPro" id="IPR020476">
    <property type="entry name" value="Nudix_hydrolase"/>
</dbReference>